<name>A3ILT4_9CHRO</name>
<keyword evidence="1" id="KW-0812">Transmembrane</keyword>
<reference evidence="2 3" key="1">
    <citation type="submission" date="2007-03" db="EMBL/GenBank/DDBJ databases">
        <authorList>
            <person name="Stal L."/>
            <person name="Ferriera S."/>
            <person name="Johnson J."/>
            <person name="Kravitz S."/>
            <person name="Beeson K."/>
            <person name="Sutton G."/>
            <person name="Rogers Y.-H."/>
            <person name="Friedman R."/>
            <person name="Frazier M."/>
            <person name="Venter J.C."/>
        </authorList>
    </citation>
    <scope>NUCLEOTIDE SEQUENCE [LARGE SCALE GENOMIC DNA]</scope>
    <source>
        <strain evidence="2 3">CCY0110</strain>
    </source>
</reference>
<protein>
    <submittedName>
        <fullName evidence="2">Uncharacterized protein</fullName>
    </submittedName>
</protein>
<dbReference type="Proteomes" id="UP000003781">
    <property type="component" value="Unassembled WGS sequence"/>
</dbReference>
<evidence type="ECO:0000313" key="3">
    <source>
        <dbReference type="Proteomes" id="UP000003781"/>
    </source>
</evidence>
<keyword evidence="1" id="KW-1133">Transmembrane helix</keyword>
<organism evidence="2 3">
    <name type="scientific">Crocosphaera chwakensis CCY0110</name>
    <dbReference type="NCBI Taxonomy" id="391612"/>
    <lineage>
        <taxon>Bacteria</taxon>
        <taxon>Bacillati</taxon>
        <taxon>Cyanobacteriota</taxon>
        <taxon>Cyanophyceae</taxon>
        <taxon>Oscillatoriophycideae</taxon>
        <taxon>Chroococcales</taxon>
        <taxon>Aphanothecaceae</taxon>
        <taxon>Crocosphaera</taxon>
        <taxon>Crocosphaera chwakensis</taxon>
    </lineage>
</organism>
<dbReference type="EMBL" id="AAXW01000005">
    <property type="protein sequence ID" value="EAZ92735.1"/>
    <property type="molecule type" value="Genomic_DNA"/>
</dbReference>
<evidence type="ECO:0000256" key="1">
    <source>
        <dbReference type="SAM" id="Phobius"/>
    </source>
</evidence>
<feature type="transmembrane region" description="Helical" evidence="1">
    <location>
        <begin position="7"/>
        <end position="27"/>
    </location>
</feature>
<accession>A3ILT4</accession>
<keyword evidence="3" id="KW-1185">Reference proteome</keyword>
<sequence>MKKLPGLCIARSITFYEVAASLILVAFL</sequence>
<gene>
    <name evidence="2" type="ORF">CY0110_24251</name>
</gene>
<dbReference type="AlphaFoldDB" id="A3ILT4"/>
<proteinExistence type="predicted"/>
<keyword evidence="1" id="KW-0472">Membrane</keyword>
<comment type="caution">
    <text evidence="2">The sequence shown here is derived from an EMBL/GenBank/DDBJ whole genome shotgun (WGS) entry which is preliminary data.</text>
</comment>
<evidence type="ECO:0000313" key="2">
    <source>
        <dbReference type="EMBL" id="EAZ92735.1"/>
    </source>
</evidence>